<evidence type="ECO:0000256" key="2">
    <source>
        <dbReference type="SAM" id="SignalP"/>
    </source>
</evidence>
<evidence type="ECO:0008006" key="5">
    <source>
        <dbReference type="Google" id="ProtNLM"/>
    </source>
</evidence>
<protein>
    <recommendedName>
        <fullName evidence="5">Lipoprotein</fullName>
    </recommendedName>
</protein>
<keyword evidence="4" id="KW-1185">Reference proteome</keyword>
<reference evidence="3 4" key="1">
    <citation type="submission" date="2019-07" db="EMBL/GenBank/DDBJ databases">
        <title>Lentzea xizangensis sp. nov., isolated from Qinghai-Tibetan Plateau Soils.</title>
        <authorList>
            <person name="Huang J."/>
        </authorList>
    </citation>
    <scope>NUCLEOTIDE SEQUENCE [LARGE SCALE GENOMIC DNA]</scope>
    <source>
        <strain evidence="3 4">FXJ1.1311</strain>
    </source>
</reference>
<dbReference type="Proteomes" id="UP000316639">
    <property type="component" value="Unassembled WGS sequence"/>
</dbReference>
<dbReference type="EMBL" id="VOBR01000039">
    <property type="protein sequence ID" value="TWP45732.1"/>
    <property type="molecule type" value="Genomic_DNA"/>
</dbReference>
<evidence type="ECO:0000313" key="3">
    <source>
        <dbReference type="EMBL" id="TWP45732.1"/>
    </source>
</evidence>
<comment type="caution">
    <text evidence="3">The sequence shown here is derived from an EMBL/GenBank/DDBJ whole genome shotgun (WGS) entry which is preliminary data.</text>
</comment>
<organism evidence="3 4">
    <name type="scientific">Lentzea tibetensis</name>
    <dbReference type="NCBI Taxonomy" id="2591470"/>
    <lineage>
        <taxon>Bacteria</taxon>
        <taxon>Bacillati</taxon>
        <taxon>Actinomycetota</taxon>
        <taxon>Actinomycetes</taxon>
        <taxon>Pseudonocardiales</taxon>
        <taxon>Pseudonocardiaceae</taxon>
        <taxon>Lentzea</taxon>
    </lineage>
</organism>
<name>A0A563EH83_9PSEU</name>
<proteinExistence type="predicted"/>
<dbReference type="RefSeq" id="WP_146359567.1">
    <property type="nucleotide sequence ID" value="NZ_VOBR01000039.1"/>
</dbReference>
<dbReference type="AlphaFoldDB" id="A0A563EH83"/>
<gene>
    <name evidence="3" type="ORF">FKR81_38535</name>
</gene>
<feature type="signal peptide" evidence="2">
    <location>
        <begin position="1"/>
        <end position="23"/>
    </location>
</feature>
<evidence type="ECO:0000256" key="1">
    <source>
        <dbReference type="SAM" id="MobiDB-lite"/>
    </source>
</evidence>
<sequence length="249" mass="27542">MIRRLLPALVLLTACGTPSTASTTDPKALLETWRDAMLRQASVRVDVESREEEPAPARTTWTGVLHTATTGFLGTTLDSDITVRSESRFGPHGYHVVKFDRGTETYVEHDRVRLPAGKKYVKFDFGQQVMWMWTLESEISIGTRDVHPSSLFGDLDGDTLRLVEASDGRYVLTSGQAVESNPSTASGVTLTVWVDDENRVTRAEQVSHDSFGRPHWKTTALSEWGTAPPVARPSPDQVAALTEATWSER</sequence>
<keyword evidence="2" id="KW-0732">Signal</keyword>
<feature type="region of interest" description="Disordered" evidence="1">
    <location>
        <begin position="225"/>
        <end position="249"/>
    </location>
</feature>
<evidence type="ECO:0000313" key="4">
    <source>
        <dbReference type="Proteomes" id="UP000316639"/>
    </source>
</evidence>
<dbReference type="PROSITE" id="PS51257">
    <property type="entry name" value="PROKAR_LIPOPROTEIN"/>
    <property type="match status" value="1"/>
</dbReference>
<dbReference type="OrthoDB" id="3689149at2"/>
<feature type="chain" id="PRO_5038754555" description="Lipoprotein" evidence="2">
    <location>
        <begin position="24"/>
        <end position="249"/>
    </location>
</feature>
<accession>A0A563EH83</accession>